<reference evidence="1 2" key="1">
    <citation type="journal article" date="2016" name="Nat. Microbiol.">
        <title>The Mouse Intestinal Bacterial Collection (miBC) provides host-specific insight into cultured diversity and functional potential of the gut microbiota.</title>
        <authorList>
            <person name="Lagkouvardos I."/>
            <person name="Pukall R."/>
            <person name="Abt B."/>
            <person name="Foesel B.U."/>
            <person name="Meier-Kolthoff J.P."/>
            <person name="Kumar N."/>
            <person name="Bresciani A."/>
            <person name="Martinez I."/>
            <person name="Just S."/>
            <person name="Ziegler C."/>
            <person name="Brugiroux S."/>
            <person name="Garzetti D."/>
            <person name="Wenning M."/>
            <person name="Bui T.P."/>
            <person name="Wang J."/>
            <person name="Hugenholtz F."/>
            <person name="Plugge C.M."/>
            <person name="Peterson D.A."/>
            <person name="Hornef M.W."/>
            <person name="Baines J.F."/>
            <person name="Smidt H."/>
            <person name="Walter J."/>
            <person name="Kristiansen K."/>
            <person name="Nielsen H.B."/>
            <person name="Haller D."/>
            <person name="Overmann J."/>
            <person name="Stecher B."/>
            <person name="Clavel T."/>
        </authorList>
    </citation>
    <scope>NUCLEOTIDE SEQUENCE [LARGE SCALE GENOMIC DNA]</scope>
    <source>
        <strain evidence="1 2">DSM 28560</strain>
    </source>
</reference>
<keyword evidence="2" id="KW-1185">Reference proteome</keyword>
<dbReference type="EMBL" id="SMMX01000022">
    <property type="protein sequence ID" value="TDA20393.1"/>
    <property type="molecule type" value="Genomic_DNA"/>
</dbReference>
<comment type="caution">
    <text evidence="1">The sequence shown here is derived from an EMBL/GenBank/DDBJ whole genome shotgun (WGS) entry which is preliminary data.</text>
</comment>
<evidence type="ECO:0000313" key="1">
    <source>
        <dbReference type="EMBL" id="TDA20393.1"/>
    </source>
</evidence>
<dbReference type="RefSeq" id="WP_132280708.1">
    <property type="nucleotide sequence ID" value="NZ_JAOBST010000032.1"/>
</dbReference>
<sequence>MELDINVLRKICMPENIEITMHAAKRLEQRGILIKDVINCIINGEIIEQYPTDYPYPSCLILGISVSGKSLHVVVGSNQTLLWVVTAYYPDNNKWSEDLKVRKEN</sequence>
<dbReference type="InterPro" id="IPR025354">
    <property type="entry name" value="DUF4258"/>
</dbReference>
<dbReference type="AlphaFoldDB" id="A0A4R4FCJ6"/>
<evidence type="ECO:0000313" key="2">
    <source>
        <dbReference type="Proteomes" id="UP000295710"/>
    </source>
</evidence>
<dbReference type="Pfam" id="PF14076">
    <property type="entry name" value="DUF4258"/>
    <property type="match status" value="1"/>
</dbReference>
<name>A0A4R4FCJ6_9FIRM</name>
<proteinExistence type="predicted"/>
<accession>A0A4R4FCJ6</accession>
<gene>
    <name evidence="1" type="ORF">E1963_17255</name>
</gene>
<protein>
    <submittedName>
        <fullName evidence="1">DUF4258 domain-containing protein</fullName>
    </submittedName>
</protein>
<dbReference type="Proteomes" id="UP000295710">
    <property type="component" value="Unassembled WGS sequence"/>
</dbReference>
<organism evidence="1 2">
    <name type="scientific">Extibacter muris</name>
    <dbReference type="NCBI Taxonomy" id="1796622"/>
    <lineage>
        <taxon>Bacteria</taxon>
        <taxon>Bacillati</taxon>
        <taxon>Bacillota</taxon>
        <taxon>Clostridia</taxon>
        <taxon>Lachnospirales</taxon>
        <taxon>Lachnospiraceae</taxon>
        <taxon>Extibacter</taxon>
    </lineage>
</organism>